<evidence type="ECO:0000256" key="2">
    <source>
        <dbReference type="ARBA" id="ARBA00023235"/>
    </source>
</evidence>
<feature type="domain" description="4-oxalocrotonate tautomerase-like" evidence="3">
    <location>
        <begin position="2"/>
        <end position="58"/>
    </location>
</feature>
<dbReference type="STRING" id="1123392.GCA_000376425_01446"/>
<evidence type="ECO:0000313" key="4">
    <source>
        <dbReference type="EMBL" id="KVW93301.1"/>
    </source>
</evidence>
<dbReference type="EMBL" id="LDUG01000048">
    <property type="protein sequence ID" value="KVW93301.1"/>
    <property type="molecule type" value="Genomic_DNA"/>
</dbReference>
<proteinExistence type="inferred from homology"/>
<dbReference type="Gene3D" id="3.30.429.10">
    <property type="entry name" value="Macrophage Migration Inhibitory Factor"/>
    <property type="match status" value="1"/>
</dbReference>
<dbReference type="PANTHER" id="PTHR35530">
    <property type="entry name" value="TAUTOMERASE-RELATED"/>
    <property type="match status" value="1"/>
</dbReference>
<dbReference type="InterPro" id="IPR014347">
    <property type="entry name" value="Tautomerase/MIF_sf"/>
</dbReference>
<accession>A0A119CU69</accession>
<dbReference type="Pfam" id="PF01361">
    <property type="entry name" value="Tautomerase"/>
    <property type="match status" value="1"/>
</dbReference>
<evidence type="ECO:0000259" key="3">
    <source>
        <dbReference type="Pfam" id="PF01361"/>
    </source>
</evidence>
<reference evidence="4 5" key="1">
    <citation type="journal article" date="2015" name="Appl. Environ. Microbiol.">
        <title>Aerobic and Anaerobic Thiosulfate Oxidation by a Cold-Adapted, Subglacial Chemoautotroph.</title>
        <authorList>
            <person name="Harrold Z.R."/>
            <person name="Skidmore M.L."/>
            <person name="Hamilton T.L."/>
            <person name="Desch L."/>
            <person name="Amada K."/>
            <person name="van Gelder W."/>
            <person name="Glover K."/>
            <person name="Roden E.E."/>
            <person name="Boyd E.S."/>
        </authorList>
    </citation>
    <scope>NUCLEOTIDE SEQUENCE [LARGE SCALE GENOMIC DNA]</scope>
    <source>
        <strain evidence="4 5">RG</strain>
    </source>
</reference>
<keyword evidence="2" id="KW-0413">Isomerase</keyword>
<keyword evidence="5" id="KW-1185">Reference proteome</keyword>
<dbReference type="InterPro" id="IPR004370">
    <property type="entry name" value="4-OT-like_dom"/>
</dbReference>
<organism evidence="4 5">
    <name type="scientific">Thiobacillus denitrificans</name>
    <dbReference type="NCBI Taxonomy" id="36861"/>
    <lineage>
        <taxon>Bacteria</taxon>
        <taxon>Pseudomonadati</taxon>
        <taxon>Pseudomonadota</taxon>
        <taxon>Betaproteobacteria</taxon>
        <taxon>Nitrosomonadales</taxon>
        <taxon>Thiobacillaceae</taxon>
        <taxon>Thiobacillus</taxon>
    </lineage>
</organism>
<comment type="caution">
    <text evidence="4">The sequence shown here is derived from an EMBL/GenBank/DDBJ whole genome shotgun (WGS) entry which is preliminary data.</text>
</comment>
<dbReference type="RefSeq" id="WP_059758155.1">
    <property type="nucleotide sequence ID" value="NZ_LDUG01000048.1"/>
</dbReference>
<dbReference type="Proteomes" id="UP000064243">
    <property type="component" value="Unassembled WGS sequence"/>
</dbReference>
<evidence type="ECO:0000313" key="5">
    <source>
        <dbReference type="Proteomes" id="UP000064243"/>
    </source>
</evidence>
<dbReference type="eggNOG" id="COG1942">
    <property type="taxonomic scope" value="Bacteria"/>
</dbReference>
<comment type="similarity">
    <text evidence="1">Belongs to the 4-oxalocrotonate tautomerase family.</text>
</comment>
<protein>
    <submittedName>
        <fullName evidence="4">4-oxalocrotonate tautomerase</fullName>
    </submittedName>
</protein>
<dbReference type="AlphaFoldDB" id="A0A119CU69"/>
<dbReference type="OrthoDB" id="8527422at2"/>
<dbReference type="GO" id="GO:0016853">
    <property type="term" value="F:isomerase activity"/>
    <property type="evidence" value="ECO:0007669"/>
    <property type="project" value="UniProtKB-KW"/>
</dbReference>
<dbReference type="PATRIC" id="fig|36861.3.peg.2672"/>
<evidence type="ECO:0000256" key="1">
    <source>
        <dbReference type="ARBA" id="ARBA00006723"/>
    </source>
</evidence>
<sequence>MPVVTIKLAGTLTREQKRKVAEEITATLERHAGKPASYTHIAFEELPYENWAIAGKLLDEK</sequence>
<dbReference type="PANTHER" id="PTHR35530:SF2">
    <property type="entry name" value="BSL4019 PROTEIN"/>
    <property type="match status" value="1"/>
</dbReference>
<dbReference type="SUPFAM" id="SSF55331">
    <property type="entry name" value="Tautomerase/MIF"/>
    <property type="match status" value="1"/>
</dbReference>
<gene>
    <name evidence="4" type="ORF">ABW22_14270</name>
</gene>
<name>A0A119CU69_THIDE</name>